<dbReference type="InterPro" id="IPR043502">
    <property type="entry name" value="DNA/RNA_pol_sf"/>
</dbReference>
<name>A0A126V458_9RHOB</name>
<dbReference type="Proteomes" id="UP000070371">
    <property type="component" value="Chromosome"/>
</dbReference>
<evidence type="ECO:0000259" key="1">
    <source>
        <dbReference type="PROSITE" id="PS50878"/>
    </source>
</evidence>
<evidence type="ECO:0000313" key="2">
    <source>
        <dbReference type="EMBL" id="AML53080.1"/>
    </source>
</evidence>
<dbReference type="STRING" id="1579316.RC74_19085"/>
<dbReference type="InterPro" id="IPR000477">
    <property type="entry name" value="RT_dom"/>
</dbReference>
<dbReference type="PROSITE" id="PS50878">
    <property type="entry name" value="RT_POL"/>
    <property type="match status" value="1"/>
</dbReference>
<gene>
    <name evidence="2" type="ORF">RC74_19085</name>
</gene>
<dbReference type="OrthoDB" id="7055795at2"/>
<feature type="domain" description="Reverse transcriptase" evidence="1">
    <location>
        <begin position="1"/>
        <end position="107"/>
    </location>
</feature>
<dbReference type="KEGG" id="hat:RC74_19085"/>
<dbReference type="EMBL" id="CP014327">
    <property type="protein sequence ID" value="AML53080.1"/>
    <property type="molecule type" value="Genomic_DNA"/>
</dbReference>
<evidence type="ECO:0000313" key="3">
    <source>
        <dbReference type="Proteomes" id="UP000070371"/>
    </source>
</evidence>
<accession>A0A126V458</accession>
<dbReference type="SUPFAM" id="SSF56672">
    <property type="entry name" value="DNA/RNA polymerases"/>
    <property type="match status" value="1"/>
</dbReference>
<proteinExistence type="predicted"/>
<sequence length="174" mass="19376">MGYGAEGAQLLTSLTTYQDCAPTGAPTSPEIGNIVLSKLDEEMAMADFPILYTRYADDLTFSSQNWLDAGLVGKVERIVANNGFELNRNKTKFMGAGDRMDVTGVVINDKVNFSRAWRNRVRGYLHRVRLNPENYRGERNKVAGLYGSLKALDPEEVNLLTVYAQHALRVLSTK</sequence>
<dbReference type="Pfam" id="PF00078">
    <property type="entry name" value="RVT_1"/>
    <property type="match status" value="1"/>
</dbReference>
<dbReference type="AlphaFoldDB" id="A0A126V458"/>
<protein>
    <recommendedName>
        <fullName evidence="1">Reverse transcriptase domain-containing protein</fullName>
    </recommendedName>
</protein>
<keyword evidence="3" id="KW-1185">Reference proteome</keyword>
<reference evidence="2 3" key="1">
    <citation type="submission" date="2016-02" db="EMBL/GenBank/DDBJ databases">
        <title>Complete genome sequence of Halocynthiibacter arcticus PAMC 20958t from arctic marine sediment.</title>
        <authorList>
            <person name="Lee Y.M."/>
            <person name="Baek K."/>
            <person name="Lee H.K."/>
            <person name="Shin S.C."/>
        </authorList>
    </citation>
    <scope>NUCLEOTIDE SEQUENCE [LARGE SCALE GENOMIC DNA]</scope>
    <source>
        <strain evidence="2">PAMC 20958</strain>
    </source>
</reference>
<dbReference type="RefSeq" id="WP_052274666.1">
    <property type="nucleotide sequence ID" value="NZ_CP014327.1"/>
</dbReference>
<organism evidence="2 3">
    <name type="scientific">Falsihalocynthiibacter arcticus</name>
    <dbReference type="NCBI Taxonomy" id="1579316"/>
    <lineage>
        <taxon>Bacteria</taxon>
        <taxon>Pseudomonadati</taxon>
        <taxon>Pseudomonadota</taxon>
        <taxon>Alphaproteobacteria</taxon>
        <taxon>Rhodobacterales</taxon>
        <taxon>Roseobacteraceae</taxon>
        <taxon>Falsihalocynthiibacter</taxon>
    </lineage>
</organism>